<gene>
    <name evidence="1" type="ORF">EYF80_008257</name>
</gene>
<evidence type="ECO:0000313" key="1">
    <source>
        <dbReference type="EMBL" id="TNN81485.1"/>
    </source>
</evidence>
<accession>A0A4Z2IU97</accession>
<reference evidence="1 2" key="1">
    <citation type="submission" date="2019-03" db="EMBL/GenBank/DDBJ databases">
        <title>First draft genome of Liparis tanakae, snailfish: a comprehensive survey of snailfish specific genes.</title>
        <authorList>
            <person name="Kim W."/>
            <person name="Song I."/>
            <person name="Jeong J.-H."/>
            <person name="Kim D."/>
            <person name="Kim S."/>
            <person name="Ryu S."/>
            <person name="Song J.Y."/>
            <person name="Lee S.K."/>
        </authorList>
    </citation>
    <scope>NUCLEOTIDE SEQUENCE [LARGE SCALE GENOMIC DNA]</scope>
    <source>
        <tissue evidence="1">Muscle</tissue>
    </source>
</reference>
<evidence type="ECO:0000313" key="2">
    <source>
        <dbReference type="Proteomes" id="UP000314294"/>
    </source>
</evidence>
<comment type="caution">
    <text evidence="1">The sequence shown here is derived from an EMBL/GenBank/DDBJ whole genome shotgun (WGS) entry which is preliminary data.</text>
</comment>
<dbReference type="Proteomes" id="UP000314294">
    <property type="component" value="Unassembled WGS sequence"/>
</dbReference>
<organism evidence="1 2">
    <name type="scientific">Liparis tanakae</name>
    <name type="common">Tanaka's snailfish</name>
    <dbReference type="NCBI Taxonomy" id="230148"/>
    <lineage>
        <taxon>Eukaryota</taxon>
        <taxon>Metazoa</taxon>
        <taxon>Chordata</taxon>
        <taxon>Craniata</taxon>
        <taxon>Vertebrata</taxon>
        <taxon>Euteleostomi</taxon>
        <taxon>Actinopterygii</taxon>
        <taxon>Neopterygii</taxon>
        <taxon>Teleostei</taxon>
        <taxon>Neoteleostei</taxon>
        <taxon>Acanthomorphata</taxon>
        <taxon>Eupercaria</taxon>
        <taxon>Perciformes</taxon>
        <taxon>Cottioidei</taxon>
        <taxon>Cottales</taxon>
        <taxon>Liparidae</taxon>
        <taxon>Liparis</taxon>
    </lineage>
</organism>
<dbReference type="OrthoDB" id="8987451at2759"/>
<keyword evidence="2" id="KW-1185">Reference proteome</keyword>
<sequence length="176" mass="18821">MAENSTQGPALDSGSVHPVFRLPVHYHTVGNPLESSGAELARSQLAGVTARIKQLSLVMNCMIMSRICCSMSTGWSPTGTFVIPGSVREGDELRTVRGVNTQVDGDGGDAFVGPCDTVRLCLDLLANLIEDWELYSRKHGALPCTLTADHCDLRQVQVAGLADGAEGILQLVDQRD</sequence>
<dbReference type="AlphaFoldDB" id="A0A4Z2IU97"/>
<protein>
    <submittedName>
        <fullName evidence="1">Uncharacterized protein</fullName>
    </submittedName>
</protein>
<proteinExistence type="predicted"/>
<name>A0A4Z2IU97_9TELE</name>
<dbReference type="EMBL" id="SRLO01000046">
    <property type="protein sequence ID" value="TNN81485.1"/>
    <property type="molecule type" value="Genomic_DNA"/>
</dbReference>